<dbReference type="AlphaFoldDB" id="A0A644WXA4"/>
<organism evidence="1">
    <name type="scientific">bioreactor metagenome</name>
    <dbReference type="NCBI Taxonomy" id="1076179"/>
    <lineage>
        <taxon>unclassified sequences</taxon>
        <taxon>metagenomes</taxon>
        <taxon>ecological metagenomes</taxon>
    </lineage>
</organism>
<evidence type="ECO:0000313" key="1">
    <source>
        <dbReference type="EMBL" id="MPM08327.1"/>
    </source>
</evidence>
<comment type="caution">
    <text evidence="1">The sequence shown here is derived from an EMBL/GenBank/DDBJ whole genome shotgun (WGS) entry which is preliminary data.</text>
</comment>
<accession>A0A644WXA4</accession>
<gene>
    <name evidence="1" type="ORF">SDC9_54639</name>
</gene>
<dbReference type="Gene3D" id="3.10.540.10">
    <property type="entry name" value="duf1285 like domain"/>
    <property type="match status" value="1"/>
</dbReference>
<name>A0A644WXA4_9ZZZZ</name>
<proteinExistence type="predicted"/>
<evidence type="ECO:0008006" key="2">
    <source>
        <dbReference type="Google" id="ProtNLM"/>
    </source>
</evidence>
<reference evidence="1" key="1">
    <citation type="submission" date="2019-08" db="EMBL/GenBank/DDBJ databases">
        <authorList>
            <person name="Kucharzyk K."/>
            <person name="Murdoch R.W."/>
            <person name="Higgins S."/>
            <person name="Loffler F."/>
        </authorList>
    </citation>
    <scope>NUCLEOTIDE SEQUENCE</scope>
</reference>
<protein>
    <recommendedName>
        <fullName evidence="2">DUF1285 domain-containing protein</fullName>
    </recommendedName>
</protein>
<dbReference type="EMBL" id="VSSQ01001438">
    <property type="protein sequence ID" value="MPM08327.1"/>
    <property type="molecule type" value="Genomic_DNA"/>
</dbReference>
<sequence length="146" mass="17175">MEQFHNPDFFIDKDGKWYADGVLMIKKEIIKLFASNLKKDAPNNYYIEWQGKPYPVRIEDVPFYVRSVTVDSDNVLLELYDGRKLPLPPGKSIVLKNAVPYLSLFSPCDTRLSQRSYSELCENVSERDGRYFIRFGEREWPIEEIL</sequence>